<dbReference type="InterPro" id="IPR023271">
    <property type="entry name" value="Aquaporin-like"/>
</dbReference>
<dbReference type="InterPro" id="IPR023266">
    <property type="entry name" value="Aquaporin_11"/>
</dbReference>
<dbReference type="AlphaFoldDB" id="A0A8B9NTZ1"/>
<dbReference type="GO" id="GO:0005737">
    <property type="term" value="C:cytoplasm"/>
    <property type="evidence" value="ECO:0007669"/>
    <property type="project" value="TreeGrafter"/>
</dbReference>
<evidence type="ECO:0000256" key="1">
    <source>
        <dbReference type="ARBA" id="ARBA00004141"/>
    </source>
</evidence>
<dbReference type="PRINTS" id="PR02024">
    <property type="entry name" value="AQUAPORIN11"/>
</dbReference>
<dbReference type="InterPro" id="IPR051883">
    <property type="entry name" value="AQP11/12_channel"/>
</dbReference>
<evidence type="ECO:0000256" key="3">
    <source>
        <dbReference type="ARBA" id="ARBA00022989"/>
    </source>
</evidence>
<keyword evidence="3 5" id="KW-1133">Transmembrane helix</keyword>
<dbReference type="PANTHER" id="PTHR21191">
    <property type="entry name" value="AQUAPORIN"/>
    <property type="match status" value="1"/>
</dbReference>
<dbReference type="Pfam" id="PF00230">
    <property type="entry name" value="MIP"/>
    <property type="match status" value="1"/>
</dbReference>
<evidence type="ECO:0000256" key="5">
    <source>
        <dbReference type="SAM" id="Phobius"/>
    </source>
</evidence>
<keyword evidence="4 5" id="KW-0472">Membrane</keyword>
<protein>
    <submittedName>
        <fullName evidence="6">Aquaporin 11</fullName>
    </submittedName>
</protein>
<feature type="transmembrane region" description="Helical" evidence="5">
    <location>
        <begin position="182"/>
        <end position="206"/>
    </location>
</feature>
<dbReference type="Gene3D" id="1.20.1080.10">
    <property type="entry name" value="Glycerol uptake facilitator protein"/>
    <property type="match status" value="1"/>
</dbReference>
<dbReference type="Proteomes" id="UP000694424">
    <property type="component" value="Unplaced"/>
</dbReference>
<reference evidence="6" key="2">
    <citation type="submission" date="2025-09" db="UniProtKB">
        <authorList>
            <consortium name="Ensembl"/>
        </authorList>
    </citation>
    <scope>IDENTIFICATION</scope>
</reference>
<evidence type="ECO:0000313" key="7">
    <source>
        <dbReference type="Proteomes" id="UP000694424"/>
    </source>
</evidence>
<dbReference type="SUPFAM" id="SSF81338">
    <property type="entry name" value="Aquaporin-like"/>
    <property type="match status" value="1"/>
</dbReference>
<accession>A0A8B9NTZ1</accession>
<dbReference type="InterPro" id="IPR000425">
    <property type="entry name" value="MIP"/>
</dbReference>
<dbReference type="GO" id="GO:0015267">
    <property type="term" value="F:channel activity"/>
    <property type="evidence" value="ECO:0007669"/>
    <property type="project" value="InterPro"/>
</dbReference>
<proteinExistence type="predicted"/>
<organism evidence="6 7">
    <name type="scientific">Apteryx owenii</name>
    <name type="common">Little spotted kiwi</name>
    <dbReference type="NCBI Taxonomy" id="8824"/>
    <lineage>
        <taxon>Eukaryota</taxon>
        <taxon>Metazoa</taxon>
        <taxon>Chordata</taxon>
        <taxon>Craniata</taxon>
        <taxon>Vertebrata</taxon>
        <taxon>Euteleostomi</taxon>
        <taxon>Archelosauria</taxon>
        <taxon>Archosauria</taxon>
        <taxon>Dinosauria</taxon>
        <taxon>Saurischia</taxon>
        <taxon>Theropoda</taxon>
        <taxon>Coelurosauria</taxon>
        <taxon>Aves</taxon>
        <taxon>Palaeognathae</taxon>
        <taxon>Apterygiformes</taxon>
        <taxon>Apterygidae</taxon>
        <taxon>Apteryx</taxon>
    </lineage>
</organism>
<dbReference type="Ensembl" id="ENSAOWT00000000330.1">
    <property type="protein sequence ID" value="ENSAOWP00000000276.1"/>
    <property type="gene ID" value="ENSAOWG00000000223.1"/>
</dbReference>
<name>A0A8B9NTZ1_APTOW</name>
<dbReference type="PANTHER" id="PTHR21191:SF7">
    <property type="entry name" value="AQUAPORIN-11"/>
    <property type="match status" value="1"/>
</dbReference>
<evidence type="ECO:0000313" key="6">
    <source>
        <dbReference type="Ensembl" id="ENSAOWP00000000276.1"/>
    </source>
</evidence>
<comment type="subcellular location">
    <subcellularLocation>
        <location evidence="1">Membrane</location>
        <topology evidence="1">Multi-pass membrane protein</topology>
    </subcellularLocation>
</comment>
<evidence type="ECO:0000256" key="4">
    <source>
        <dbReference type="ARBA" id="ARBA00023136"/>
    </source>
</evidence>
<reference evidence="6" key="1">
    <citation type="submission" date="2025-08" db="UniProtKB">
        <authorList>
            <consortium name="Ensembl"/>
        </authorList>
    </citation>
    <scope>IDENTIFICATION</scope>
</reference>
<feature type="transmembrane region" description="Helical" evidence="5">
    <location>
        <begin position="6"/>
        <end position="27"/>
    </location>
</feature>
<feature type="transmembrane region" description="Helical" evidence="5">
    <location>
        <begin position="218"/>
        <end position="235"/>
    </location>
</feature>
<dbReference type="GO" id="GO:0016020">
    <property type="term" value="C:membrane"/>
    <property type="evidence" value="ECO:0007669"/>
    <property type="project" value="UniProtKB-SubCell"/>
</dbReference>
<keyword evidence="7" id="KW-1185">Reference proteome</keyword>
<sequence length="261" mass="28428">MAVGGLWVSLLLLAGIVAAVALCRLAARRRPGALLAEMLSTFQICACTNELCLLAAAELQPRAALTLTYGFTVLHGWTLAGSTCNPCGTLQQLWAAAVPLKAGGLRIGAQFAAAVLARGFMHLVWSLEIAEPHSGALWQRCSDPLQTTEAQAFFIELLFSAVFQLAVLQLHTIHPNLRVHFIALLITMLVYAGGNLTGAIFNPALAFSLHPYCFYDKFLSYSLVYWIAPCLGKFLKLSKVFFFLPELDQMTRYLGIIIIGP</sequence>
<evidence type="ECO:0000256" key="2">
    <source>
        <dbReference type="ARBA" id="ARBA00022692"/>
    </source>
</evidence>
<keyword evidence="2 5" id="KW-0812">Transmembrane</keyword>